<accession>A0A4Q7L5A0</accession>
<evidence type="ECO:0000313" key="2">
    <source>
        <dbReference type="Proteomes" id="UP000294257"/>
    </source>
</evidence>
<dbReference type="OrthoDB" id="3595359at2"/>
<name>A0A4Q7L5A0_9PSEU</name>
<organism evidence="1 2">
    <name type="scientific">Herbihabitans rhizosphaerae</name>
    <dbReference type="NCBI Taxonomy" id="1872711"/>
    <lineage>
        <taxon>Bacteria</taxon>
        <taxon>Bacillati</taxon>
        <taxon>Actinomycetota</taxon>
        <taxon>Actinomycetes</taxon>
        <taxon>Pseudonocardiales</taxon>
        <taxon>Pseudonocardiaceae</taxon>
        <taxon>Herbihabitans</taxon>
    </lineage>
</organism>
<evidence type="ECO:0000313" key="1">
    <source>
        <dbReference type="EMBL" id="RZS44495.1"/>
    </source>
</evidence>
<reference evidence="1 2" key="1">
    <citation type="submission" date="2019-02" db="EMBL/GenBank/DDBJ databases">
        <title>Genomic Encyclopedia of Type Strains, Phase IV (KMG-IV): sequencing the most valuable type-strain genomes for metagenomic binning, comparative biology and taxonomic classification.</title>
        <authorList>
            <person name="Goeker M."/>
        </authorList>
    </citation>
    <scope>NUCLEOTIDE SEQUENCE [LARGE SCALE GENOMIC DNA]</scope>
    <source>
        <strain evidence="1 2">DSM 101727</strain>
    </source>
</reference>
<comment type="caution">
    <text evidence="1">The sequence shown here is derived from an EMBL/GenBank/DDBJ whole genome shotgun (WGS) entry which is preliminary data.</text>
</comment>
<protein>
    <submittedName>
        <fullName evidence="1">Uncharacterized protein</fullName>
    </submittedName>
</protein>
<dbReference type="RefSeq" id="WP_130342173.1">
    <property type="nucleotide sequence ID" value="NZ_SGWQ01000001.1"/>
</dbReference>
<proteinExistence type="predicted"/>
<keyword evidence="2" id="KW-1185">Reference proteome</keyword>
<sequence length="514" mass="55382">MPDGARSHPALAGVAARAASAGSPAVLFNVVHFGARTTTAPQSQLTGISPPTARDKPATETLVVNLAGIGFRVHTWAPDVPSKPEGTVDAKWVPPMTPVINDRGITREVYGGAVVTNPGFLYDSAQSVELLITLSHKRWKPTFADSLMISTIYHQVTSAALAGEGTPILFLQSPAAPFKDAPPSVRQDGSGENPRLTNGMALRMLVGLDEARPDARLELLRGVAAVAAEHGLGLQVADRRFGRVRGEWWTVTHPHAQTYRLRRAALFPWATSEIPSSVQLLTFVGPARVGSSAAIASDLVTRNIGILAISEAVLQETAFINIVVPVAPARRAEQVAAGSCRPIVEGLGKVASDCGLTRRQEVRGRSVIGDSPATDYRVLATGPLTVRIEESAKRRDRAVWISWDLPLPPGGDKGRLDVAQLVLTQLLSSGKVAHARVDYYRSWVSPSGRVHGNAKIAVLLDGVKDDKVGEELSTLCPWTQREVISQLVRQRIALRTIKLRVVWRERWLGRTNAA</sequence>
<gene>
    <name evidence="1" type="ORF">EV193_101371</name>
</gene>
<dbReference type="EMBL" id="SGWQ01000001">
    <property type="protein sequence ID" value="RZS44495.1"/>
    <property type="molecule type" value="Genomic_DNA"/>
</dbReference>
<dbReference type="Proteomes" id="UP000294257">
    <property type="component" value="Unassembled WGS sequence"/>
</dbReference>
<dbReference type="AlphaFoldDB" id="A0A4Q7L5A0"/>